<feature type="compositionally biased region" description="Polar residues" evidence="1">
    <location>
        <begin position="18"/>
        <end position="27"/>
    </location>
</feature>
<proteinExistence type="predicted"/>
<reference evidence="3" key="1">
    <citation type="journal article" date="2012" name="Science">
        <title>The Paleozoic origin of enzymatic lignin decomposition reconstructed from 31 fungal genomes.</title>
        <authorList>
            <person name="Floudas D."/>
            <person name="Binder M."/>
            <person name="Riley R."/>
            <person name="Barry K."/>
            <person name="Blanchette R.A."/>
            <person name="Henrissat B."/>
            <person name="Martinez A.T."/>
            <person name="Otillar R."/>
            <person name="Spatafora J.W."/>
            <person name="Yadav J.S."/>
            <person name="Aerts A."/>
            <person name="Benoit I."/>
            <person name="Boyd A."/>
            <person name="Carlson A."/>
            <person name="Copeland A."/>
            <person name="Coutinho P.M."/>
            <person name="de Vries R.P."/>
            <person name="Ferreira P."/>
            <person name="Findley K."/>
            <person name="Foster B."/>
            <person name="Gaskell J."/>
            <person name="Glotzer D."/>
            <person name="Gorecki P."/>
            <person name="Heitman J."/>
            <person name="Hesse C."/>
            <person name="Hori C."/>
            <person name="Igarashi K."/>
            <person name="Jurgens J.A."/>
            <person name="Kallen N."/>
            <person name="Kersten P."/>
            <person name="Kohler A."/>
            <person name="Kuees U."/>
            <person name="Kumar T.K.A."/>
            <person name="Kuo A."/>
            <person name="LaButti K."/>
            <person name="Larrondo L.F."/>
            <person name="Lindquist E."/>
            <person name="Ling A."/>
            <person name="Lombard V."/>
            <person name="Lucas S."/>
            <person name="Lundell T."/>
            <person name="Martin R."/>
            <person name="McLaughlin D.J."/>
            <person name="Morgenstern I."/>
            <person name="Morin E."/>
            <person name="Murat C."/>
            <person name="Nagy L.G."/>
            <person name="Nolan M."/>
            <person name="Ohm R.A."/>
            <person name="Patyshakuliyeva A."/>
            <person name="Rokas A."/>
            <person name="Ruiz-Duenas F.J."/>
            <person name="Sabat G."/>
            <person name="Salamov A."/>
            <person name="Samejima M."/>
            <person name="Schmutz J."/>
            <person name="Slot J.C."/>
            <person name="St John F."/>
            <person name="Stenlid J."/>
            <person name="Sun H."/>
            <person name="Sun S."/>
            <person name="Syed K."/>
            <person name="Tsang A."/>
            <person name="Wiebenga A."/>
            <person name="Young D."/>
            <person name="Pisabarro A."/>
            <person name="Eastwood D.C."/>
            <person name="Martin F."/>
            <person name="Cullen D."/>
            <person name="Grigoriev I.V."/>
            <person name="Hibbett D.S."/>
        </authorList>
    </citation>
    <scope>NUCLEOTIDE SEQUENCE [LARGE SCALE GENOMIC DNA]</scope>
    <source>
        <strain evidence="3">FP-91666</strain>
    </source>
</reference>
<evidence type="ECO:0000313" key="2">
    <source>
        <dbReference type="EMBL" id="EIM79556.1"/>
    </source>
</evidence>
<name>R7RW72_STEHR</name>
<evidence type="ECO:0000256" key="1">
    <source>
        <dbReference type="SAM" id="MobiDB-lite"/>
    </source>
</evidence>
<dbReference type="RefSeq" id="XP_007311351.1">
    <property type="nucleotide sequence ID" value="XM_007311289.1"/>
</dbReference>
<protein>
    <submittedName>
        <fullName evidence="2">Uncharacterized protein</fullName>
    </submittedName>
</protein>
<dbReference type="AlphaFoldDB" id="R7RW72"/>
<dbReference type="GeneID" id="18795922"/>
<gene>
    <name evidence="2" type="ORF">STEHIDRAFT_116458</name>
</gene>
<sequence>MINPPPVAVHTKEIIAGSSENTSSLQSGDEARQESRITKLPSMTREKKTYTAKRELCGCGRGRGEHTIVIVVEGVKGEKKMPTDDPGAGPEHSRHTCLATISLLRVHRPSSVSLWVTNSELDHWTVSANEFLTVLKPNGALRWGRSPVLSRLEGLQIRSIYEEQITIPLTEAVYTKHVEVVHSVPEERRTHEIPELCADTNRTLHREAAVKELWLVVRVNEEEKRLKKMAPSADPGSEWGRFRTPPQCEFLYRHNHVATLSPHRIVSQDLVPPSFAPPLLLQCNHTTCIPKVKQHAQYIHETLYITVHGAKARSHLQESRRSIGLSRIAPSTPSPLSPRWTSALISAAEFGIDPLVASNTPSPVLSSYLNAQNDYGASAITLPGPVMIDVALIVAMAMLEMPRISVGSTFTKALLNTITEGTTSSGLKLPACYRK</sequence>
<evidence type="ECO:0000313" key="3">
    <source>
        <dbReference type="Proteomes" id="UP000053927"/>
    </source>
</evidence>
<dbReference type="Proteomes" id="UP000053927">
    <property type="component" value="Unassembled WGS sequence"/>
</dbReference>
<organism evidence="2 3">
    <name type="scientific">Stereum hirsutum (strain FP-91666)</name>
    <name type="common">White-rot fungus</name>
    <dbReference type="NCBI Taxonomy" id="721885"/>
    <lineage>
        <taxon>Eukaryota</taxon>
        <taxon>Fungi</taxon>
        <taxon>Dikarya</taxon>
        <taxon>Basidiomycota</taxon>
        <taxon>Agaricomycotina</taxon>
        <taxon>Agaricomycetes</taxon>
        <taxon>Russulales</taxon>
        <taxon>Stereaceae</taxon>
        <taxon>Stereum</taxon>
    </lineage>
</organism>
<accession>R7RW72</accession>
<keyword evidence="3" id="KW-1185">Reference proteome</keyword>
<feature type="region of interest" description="Disordered" evidence="1">
    <location>
        <begin position="1"/>
        <end position="45"/>
    </location>
</feature>
<dbReference type="EMBL" id="JH687403">
    <property type="protein sequence ID" value="EIM79556.1"/>
    <property type="molecule type" value="Genomic_DNA"/>
</dbReference>
<dbReference type="KEGG" id="shs:STEHIDRAFT_116458"/>